<keyword evidence="3 5" id="KW-0418">Kinase</keyword>
<dbReference type="SUPFAM" id="SSF53613">
    <property type="entry name" value="Ribokinase-like"/>
    <property type="match status" value="1"/>
</dbReference>
<dbReference type="EMBL" id="CADCTR010000410">
    <property type="protein sequence ID" value="CAA9238507.1"/>
    <property type="molecule type" value="Genomic_DNA"/>
</dbReference>
<dbReference type="Pfam" id="PF00294">
    <property type="entry name" value="PfkB"/>
    <property type="match status" value="1"/>
</dbReference>
<proteinExistence type="inferred from homology"/>
<keyword evidence="2 5" id="KW-0808">Transferase</keyword>
<dbReference type="InterPro" id="IPR011611">
    <property type="entry name" value="PfkB_dom"/>
</dbReference>
<name>A0A6J4I0M9_9CHLR</name>
<dbReference type="InterPro" id="IPR052700">
    <property type="entry name" value="Carb_kinase_PfkB-like"/>
</dbReference>
<feature type="domain" description="Carbohydrate kinase PfkB" evidence="4">
    <location>
        <begin position="8"/>
        <end position="299"/>
    </location>
</feature>
<dbReference type="EC" id="2.7.1.45" evidence="5"/>
<dbReference type="PANTHER" id="PTHR43320:SF2">
    <property type="entry name" value="2-DEHYDRO-3-DEOXYGLUCONOKINASE_2-DEHYDRO-3-DEOXYGALACTONOKINASE"/>
    <property type="match status" value="1"/>
</dbReference>
<gene>
    <name evidence="5" type="ORF">AVDCRST_MAG93-1214</name>
</gene>
<sequence length="303" mass="32834">MAEPRFDLTTFGETMLRLSVPQGDRLERVLSLDVTAGGAESNVAIAVSRMGKRVAWTSRLPVSPLGRRIERSLRIEGVDTSMVRWVDQGRVGTYFIEFAPPPRRIEVVYDRRDSAASQMTAADFDWDRLLDTRVLHLTGITPGLSKACLEATAAAIKQARERGIMVSFDVNYRARLWSPDEARDALLPLLRQASLVICGTADAQTLFGLSGEPESVLDDLQQLTQSPGVVLTRGDQGSLAREGSGTIIRQSAIPTQIVDRIGAGDAFSAGVLCGILEGSLAQGLRYGTAMSAHKLTTFGDVML</sequence>
<dbReference type="PANTHER" id="PTHR43320">
    <property type="entry name" value="SUGAR KINASE"/>
    <property type="match status" value="1"/>
</dbReference>
<evidence type="ECO:0000256" key="2">
    <source>
        <dbReference type="ARBA" id="ARBA00022679"/>
    </source>
</evidence>
<feature type="non-terminal residue" evidence="5">
    <location>
        <position position="303"/>
    </location>
</feature>
<dbReference type="Gene3D" id="3.40.1190.20">
    <property type="match status" value="1"/>
</dbReference>
<evidence type="ECO:0000259" key="4">
    <source>
        <dbReference type="Pfam" id="PF00294"/>
    </source>
</evidence>
<protein>
    <submittedName>
        <fullName evidence="5">2-dehydro-3-deoxygluconokinase</fullName>
        <ecNumber evidence="5">2.7.1.45</ecNumber>
    </submittedName>
</protein>
<organism evidence="5">
    <name type="scientific">uncultured Chloroflexia bacterium</name>
    <dbReference type="NCBI Taxonomy" id="1672391"/>
    <lineage>
        <taxon>Bacteria</taxon>
        <taxon>Bacillati</taxon>
        <taxon>Chloroflexota</taxon>
        <taxon>Chloroflexia</taxon>
        <taxon>environmental samples</taxon>
    </lineage>
</organism>
<evidence type="ECO:0000256" key="3">
    <source>
        <dbReference type="ARBA" id="ARBA00022777"/>
    </source>
</evidence>
<dbReference type="GO" id="GO:0008673">
    <property type="term" value="F:2-dehydro-3-deoxygluconokinase activity"/>
    <property type="evidence" value="ECO:0007669"/>
    <property type="project" value="UniProtKB-EC"/>
</dbReference>
<accession>A0A6J4I0M9</accession>
<dbReference type="CDD" id="cd01166">
    <property type="entry name" value="KdgK"/>
    <property type="match status" value="1"/>
</dbReference>
<evidence type="ECO:0000313" key="5">
    <source>
        <dbReference type="EMBL" id="CAA9238507.1"/>
    </source>
</evidence>
<dbReference type="AlphaFoldDB" id="A0A6J4I0M9"/>
<evidence type="ECO:0000256" key="1">
    <source>
        <dbReference type="ARBA" id="ARBA00010688"/>
    </source>
</evidence>
<dbReference type="InterPro" id="IPR029056">
    <property type="entry name" value="Ribokinase-like"/>
</dbReference>
<comment type="similarity">
    <text evidence="1">Belongs to the carbohydrate kinase PfkB family.</text>
</comment>
<reference evidence="5" key="1">
    <citation type="submission" date="2020-02" db="EMBL/GenBank/DDBJ databases">
        <authorList>
            <person name="Meier V. D."/>
        </authorList>
    </citation>
    <scope>NUCLEOTIDE SEQUENCE</scope>
    <source>
        <strain evidence="5">AVDCRST_MAG93</strain>
    </source>
</reference>